<feature type="region of interest" description="Disordered" evidence="1">
    <location>
        <begin position="56"/>
        <end position="87"/>
    </location>
</feature>
<reference evidence="2" key="1">
    <citation type="journal article" date="2013" name="Nature">
        <title>Draft genome of the wheat A-genome progenitor Triticum urartu.</title>
        <authorList>
            <person name="Ling H.Q."/>
            <person name="Zhao S."/>
            <person name="Liu D."/>
            <person name="Wang J."/>
            <person name="Sun H."/>
            <person name="Zhang C."/>
            <person name="Fan H."/>
            <person name="Li D."/>
            <person name="Dong L."/>
            <person name="Tao Y."/>
            <person name="Gao C."/>
            <person name="Wu H."/>
            <person name="Li Y."/>
            <person name="Cui Y."/>
            <person name="Guo X."/>
            <person name="Zheng S."/>
            <person name="Wang B."/>
            <person name="Yu K."/>
            <person name="Liang Q."/>
            <person name="Yang W."/>
            <person name="Lou X."/>
            <person name="Chen J."/>
            <person name="Feng M."/>
            <person name="Jian J."/>
            <person name="Zhang X."/>
            <person name="Luo G."/>
            <person name="Jiang Y."/>
            <person name="Liu J."/>
            <person name="Wang Z."/>
            <person name="Sha Y."/>
            <person name="Zhang B."/>
            <person name="Wu H."/>
            <person name="Tang D."/>
            <person name="Shen Q."/>
            <person name="Xue P."/>
            <person name="Zou S."/>
            <person name="Wang X."/>
            <person name="Liu X."/>
            <person name="Wang F."/>
            <person name="Yang Y."/>
            <person name="An X."/>
            <person name="Dong Z."/>
            <person name="Zhang K."/>
            <person name="Zhang X."/>
            <person name="Luo M.C."/>
            <person name="Dvorak J."/>
            <person name="Tong Y."/>
            <person name="Wang J."/>
            <person name="Yang H."/>
            <person name="Li Z."/>
            <person name="Wang D."/>
            <person name="Zhang A."/>
            <person name="Wang J."/>
        </authorList>
    </citation>
    <scope>NUCLEOTIDE SEQUENCE</scope>
</reference>
<proteinExistence type="predicted"/>
<accession>M7ZMW3</accession>
<protein>
    <submittedName>
        <fullName evidence="2">Uncharacterized protein</fullName>
    </submittedName>
</protein>
<gene>
    <name evidence="2" type="ORF">TRIUR3_31486</name>
</gene>
<evidence type="ECO:0000256" key="1">
    <source>
        <dbReference type="SAM" id="MobiDB-lite"/>
    </source>
</evidence>
<feature type="compositionally biased region" description="Basic residues" evidence="1">
    <location>
        <begin position="63"/>
        <end position="76"/>
    </location>
</feature>
<dbReference type="EMBL" id="KD054731">
    <property type="protein sequence ID" value="EMS64548.1"/>
    <property type="molecule type" value="Genomic_DNA"/>
</dbReference>
<organism evidence="2">
    <name type="scientific">Triticum urartu</name>
    <name type="common">Red wild einkorn</name>
    <name type="synonym">Crithodium urartu</name>
    <dbReference type="NCBI Taxonomy" id="4572"/>
    <lineage>
        <taxon>Eukaryota</taxon>
        <taxon>Viridiplantae</taxon>
        <taxon>Streptophyta</taxon>
        <taxon>Embryophyta</taxon>
        <taxon>Tracheophyta</taxon>
        <taxon>Spermatophyta</taxon>
        <taxon>Magnoliopsida</taxon>
        <taxon>Liliopsida</taxon>
        <taxon>Poales</taxon>
        <taxon>Poaceae</taxon>
        <taxon>BOP clade</taxon>
        <taxon>Pooideae</taxon>
        <taxon>Triticodae</taxon>
        <taxon>Triticeae</taxon>
        <taxon>Triticinae</taxon>
        <taxon>Triticum</taxon>
    </lineage>
</organism>
<name>M7ZMW3_TRIUA</name>
<sequence>METASRPDGLRRCGVGQGGGPAVFLLGDSVSVNDDGDGRPEGLRVKVECGGRGPVQKAATCRHLQRRQARGQRRLVAKVERGDSTRS</sequence>
<dbReference type="AlphaFoldDB" id="M7ZMW3"/>
<evidence type="ECO:0000313" key="2">
    <source>
        <dbReference type="EMBL" id="EMS64548.1"/>
    </source>
</evidence>
<feature type="compositionally biased region" description="Basic and acidic residues" evidence="1">
    <location>
        <begin position="77"/>
        <end position="87"/>
    </location>
</feature>